<reference evidence="1" key="1">
    <citation type="submission" date="2024-05" db="EMBL/GenBank/DDBJ databases">
        <title>Isolation and characterization of Sporomusa carbonis sp. nov., a carboxydotrophic hydrogenogen in the genus of Sporomusa isolated from a charcoal burning pile.</title>
        <authorList>
            <person name="Boeer T."/>
            <person name="Rosenbaum F."/>
            <person name="Eysell L."/>
            <person name="Mueller V."/>
            <person name="Daniel R."/>
            <person name="Poehlein A."/>
        </authorList>
    </citation>
    <scope>NUCLEOTIDE SEQUENCE [LARGE SCALE GENOMIC DNA]</scope>
    <source>
        <strain evidence="1">DSM 10669</strain>
    </source>
</reference>
<organism evidence="1 2">
    <name type="scientific">Sporomusa silvacetica DSM 10669</name>
    <dbReference type="NCBI Taxonomy" id="1123289"/>
    <lineage>
        <taxon>Bacteria</taxon>
        <taxon>Bacillati</taxon>
        <taxon>Bacillota</taxon>
        <taxon>Negativicutes</taxon>
        <taxon>Selenomonadales</taxon>
        <taxon>Sporomusaceae</taxon>
        <taxon>Sporomusa</taxon>
    </lineage>
</organism>
<dbReference type="EMBL" id="CP155573">
    <property type="protein sequence ID" value="XFO65566.1"/>
    <property type="molecule type" value="Genomic_DNA"/>
</dbReference>
<protein>
    <submittedName>
        <fullName evidence="1">Uncharacterized protein</fullName>
    </submittedName>
</protein>
<keyword evidence="2" id="KW-1185">Reference proteome</keyword>
<proteinExistence type="predicted"/>
<accession>A0ABZ3IIS9</accession>
<evidence type="ECO:0000313" key="1">
    <source>
        <dbReference type="EMBL" id="XFO65566.1"/>
    </source>
</evidence>
<gene>
    <name evidence="1" type="ORF">SPSIL_017060</name>
</gene>
<evidence type="ECO:0000313" key="2">
    <source>
        <dbReference type="Proteomes" id="UP000216752"/>
    </source>
</evidence>
<sequence>MNYDKMKSIANYDAISGYFGQDYSQIVPALVKAWNDAPTIELKDSVCRSEVVQQVTTPTTLSVFYKLSFEKVIITVQKIFVAEEYDGTGTQDHISIVDDLLLIVGIEPIV</sequence>
<name>A0ABZ3IIS9_9FIRM</name>
<dbReference type="RefSeq" id="WP_094604945.1">
    <property type="nucleotide sequence ID" value="NZ_CP155573.1"/>
</dbReference>
<dbReference type="Proteomes" id="UP000216752">
    <property type="component" value="Chromosome"/>
</dbReference>